<dbReference type="Proteomes" id="UP000257109">
    <property type="component" value="Unassembled WGS sequence"/>
</dbReference>
<dbReference type="AlphaFoldDB" id="A0A371F7Y9"/>
<feature type="non-terminal residue" evidence="1">
    <location>
        <position position="166"/>
    </location>
</feature>
<proteinExistence type="predicted"/>
<accession>A0A371F7Y9</accession>
<evidence type="ECO:0000313" key="2">
    <source>
        <dbReference type="Proteomes" id="UP000257109"/>
    </source>
</evidence>
<comment type="caution">
    <text evidence="1">The sequence shown here is derived from an EMBL/GenBank/DDBJ whole genome shotgun (WGS) entry which is preliminary data.</text>
</comment>
<dbReference type="EMBL" id="QJKJ01010193">
    <property type="protein sequence ID" value="RDX74406.1"/>
    <property type="molecule type" value="Genomic_DNA"/>
</dbReference>
<dbReference type="OrthoDB" id="2250022at2759"/>
<evidence type="ECO:0000313" key="1">
    <source>
        <dbReference type="EMBL" id="RDX74406.1"/>
    </source>
</evidence>
<protein>
    <submittedName>
        <fullName evidence="1">Protein RRP6-like 2</fullName>
    </submittedName>
</protein>
<reference evidence="1" key="1">
    <citation type="submission" date="2018-05" db="EMBL/GenBank/DDBJ databases">
        <title>Draft genome of Mucuna pruriens seed.</title>
        <authorList>
            <person name="Nnadi N.E."/>
            <person name="Vos R."/>
            <person name="Hasami M.H."/>
            <person name="Devisetty U.K."/>
            <person name="Aguiy J.C."/>
        </authorList>
    </citation>
    <scope>NUCLEOTIDE SEQUENCE [LARGE SCALE GENOMIC DNA]</scope>
    <source>
        <strain evidence="1">JCA_2017</strain>
    </source>
</reference>
<dbReference type="STRING" id="157652.A0A371F7Y9"/>
<name>A0A371F7Y9_MUCPR</name>
<keyword evidence="2" id="KW-1185">Reference proteome</keyword>
<gene>
    <name evidence="1" type="primary">RRP6L2</name>
    <name evidence="1" type="ORF">CR513_45856</name>
</gene>
<sequence>MRLYEKELLTEDSYLRIYGLRGAGFNAQQLAVVSRSDHVYPPWEIIMEVRGSCARDEGDISTTYYLQSKDQIEVTNWALETHLWCFSAEQSKLLSFGLTPVSKLLPKAPYWAAQKSKLDPAGKILLGIHYTLVVKQISIAFQLQLPDQAQVHLVFHVSQLMKAFGE</sequence>
<organism evidence="1 2">
    <name type="scientific">Mucuna pruriens</name>
    <name type="common">Velvet bean</name>
    <name type="synonym">Dolichos pruriens</name>
    <dbReference type="NCBI Taxonomy" id="157652"/>
    <lineage>
        <taxon>Eukaryota</taxon>
        <taxon>Viridiplantae</taxon>
        <taxon>Streptophyta</taxon>
        <taxon>Embryophyta</taxon>
        <taxon>Tracheophyta</taxon>
        <taxon>Spermatophyta</taxon>
        <taxon>Magnoliopsida</taxon>
        <taxon>eudicotyledons</taxon>
        <taxon>Gunneridae</taxon>
        <taxon>Pentapetalae</taxon>
        <taxon>rosids</taxon>
        <taxon>fabids</taxon>
        <taxon>Fabales</taxon>
        <taxon>Fabaceae</taxon>
        <taxon>Papilionoideae</taxon>
        <taxon>50 kb inversion clade</taxon>
        <taxon>NPAAA clade</taxon>
        <taxon>indigoferoid/millettioid clade</taxon>
        <taxon>Phaseoleae</taxon>
        <taxon>Mucuna</taxon>
    </lineage>
</organism>